<dbReference type="GO" id="GO:0016746">
    <property type="term" value="F:acyltransferase activity"/>
    <property type="evidence" value="ECO:0007669"/>
    <property type="project" value="UniProtKB-KW"/>
</dbReference>
<feature type="transmembrane region" description="Helical" evidence="1">
    <location>
        <begin position="15"/>
        <end position="32"/>
    </location>
</feature>
<name>A0ABY5WL40_9RHOB</name>
<protein>
    <submittedName>
        <fullName evidence="3">Acyltransferase</fullName>
    </submittedName>
</protein>
<keyword evidence="1" id="KW-1133">Transmembrane helix</keyword>
<dbReference type="EMBL" id="CP081051">
    <property type="protein sequence ID" value="UWQ42226.1"/>
    <property type="molecule type" value="Genomic_DNA"/>
</dbReference>
<evidence type="ECO:0000259" key="2">
    <source>
        <dbReference type="Pfam" id="PF01757"/>
    </source>
</evidence>
<feature type="transmembrane region" description="Helical" evidence="1">
    <location>
        <begin position="143"/>
        <end position="166"/>
    </location>
</feature>
<reference evidence="3" key="1">
    <citation type="submission" date="2021-08" db="EMBL/GenBank/DDBJ databases">
        <authorList>
            <person name="Nwanade C."/>
            <person name="Wang M."/>
            <person name="Masoudi A."/>
            <person name="Yu Z."/>
            <person name="Liu J."/>
        </authorList>
    </citation>
    <scope>NUCLEOTIDE SEQUENCE</scope>
    <source>
        <strain evidence="3">S166</strain>
    </source>
</reference>
<dbReference type="Pfam" id="PF01757">
    <property type="entry name" value="Acyl_transf_3"/>
    <property type="match status" value="1"/>
</dbReference>
<feature type="transmembrane region" description="Helical" evidence="1">
    <location>
        <begin position="204"/>
        <end position="223"/>
    </location>
</feature>
<feature type="transmembrane region" description="Helical" evidence="1">
    <location>
        <begin position="289"/>
        <end position="308"/>
    </location>
</feature>
<keyword evidence="3" id="KW-0808">Transferase</keyword>
<dbReference type="Proteomes" id="UP001058514">
    <property type="component" value="Chromosome"/>
</dbReference>
<keyword evidence="4" id="KW-1185">Reference proteome</keyword>
<feature type="domain" description="Acyltransferase 3" evidence="2">
    <location>
        <begin position="11"/>
        <end position="325"/>
    </location>
</feature>
<feature type="transmembrane region" description="Helical" evidence="1">
    <location>
        <begin position="52"/>
        <end position="71"/>
    </location>
</feature>
<proteinExistence type="predicted"/>
<evidence type="ECO:0000313" key="3">
    <source>
        <dbReference type="EMBL" id="UWQ42226.1"/>
    </source>
</evidence>
<sequence length="373" mass="40499">MKTSLTGQRLAEIDGLRAIAVLAVVLYHYFQAYPQHYPYGAGLLPLAKYGDLGVALFFVISGFVITLSLAGQPGLWRFALKRLARLWPALAVCSIITFAVVHSFDSGFSREVQGGLSGFAASWTFTSQRFWHSAFGFDGYVDVVYWTLAIEIRFYLLAAVICWLAPAGRFEEVAPLVLLLMQSLFAAVQFAVPGLVPQVLIETLFLAYAHLFAAGITFAAVYGGARSKRQAALIFWSFSVALYRAEDWGEAVVLALIFLSVSACAWRLRAASVLAWRPLAALGVISYPVYLLHNYIGVTLLSLLSLLPPGLADAIYVLAAGLVLAGILLLSNAVHHLVELPAQQAVRSLLERRADRGREMLPAPGPQAAAKGL</sequence>
<accession>A0ABY5WL40</accession>
<gene>
    <name evidence="3" type="ORF">K3718_03800</name>
</gene>
<evidence type="ECO:0000313" key="4">
    <source>
        <dbReference type="Proteomes" id="UP001058514"/>
    </source>
</evidence>
<feature type="transmembrane region" description="Helical" evidence="1">
    <location>
        <begin position="251"/>
        <end position="268"/>
    </location>
</feature>
<dbReference type="PANTHER" id="PTHR23028:SF53">
    <property type="entry name" value="ACYL_TRANSF_3 DOMAIN-CONTAINING PROTEIN"/>
    <property type="match status" value="1"/>
</dbReference>
<keyword evidence="3" id="KW-0012">Acyltransferase</keyword>
<organism evidence="3 4">
    <name type="scientific">Leisingera aquaemixtae</name>
    <dbReference type="NCBI Taxonomy" id="1396826"/>
    <lineage>
        <taxon>Bacteria</taxon>
        <taxon>Pseudomonadati</taxon>
        <taxon>Pseudomonadota</taxon>
        <taxon>Alphaproteobacteria</taxon>
        <taxon>Rhodobacterales</taxon>
        <taxon>Roseobacteraceae</taxon>
        <taxon>Leisingera</taxon>
    </lineage>
</organism>
<keyword evidence="1" id="KW-0472">Membrane</keyword>
<dbReference type="PANTHER" id="PTHR23028">
    <property type="entry name" value="ACETYLTRANSFERASE"/>
    <property type="match status" value="1"/>
</dbReference>
<feature type="transmembrane region" description="Helical" evidence="1">
    <location>
        <begin position="173"/>
        <end position="192"/>
    </location>
</feature>
<keyword evidence="1" id="KW-0812">Transmembrane</keyword>
<dbReference type="InterPro" id="IPR002656">
    <property type="entry name" value="Acyl_transf_3_dom"/>
</dbReference>
<evidence type="ECO:0000256" key="1">
    <source>
        <dbReference type="SAM" id="Phobius"/>
    </source>
</evidence>
<dbReference type="RefSeq" id="WP_259965029.1">
    <property type="nucleotide sequence ID" value="NZ_CP081051.1"/>
</dbReference>
<feature type="transmembrane region" description="Helical" evidence="1">
    <location>
        <begin position="314"/>
        <end position="334"/>
    </location>
</feature>
<dbReference type="InterPro" id="IPR050879">
    <property type="entry name" value="Acyltransferase_3"/>
</dbReference>
<feature type="transmembrane region" description="Helical" evidence="1">
    <location>
        <begin position="83"/>
        <end position="104"/>
    </location>
</feature>